<keyword evidence="6" id="KW-0902">Two-component regulatory system</keyword>
<keyword evidence="12" id="KW-1185">Reference proteome</keyword>
<dbReference type="GO" id="GO:0000155">
    <property type="term" value="F:phosphorelay sensor kinase activity"/>
    <property type="evidence" value="ECO:0007669"/>
    <property type="project" value="InterPro"/>
</dbReference>
<dbReference type="InterPro" id="IPR036890">
    <property type="entry name" value="HATPase_C_sf"/>
</dbReference>
<dbReference type="PROSITE" id="PS50109">
    <property type="entry name" value="HIS_KIN"/>
    <property type="match status" value="1"/>
</dbReference>
<feature type="transmembrane region" description="Helical" evidence="8">
    <location>
        <begin position="571"/>
        <end position="592"/>
    </location>
</feature>
<keyword evidence="8" id="KW-0812">Transmembrane</keyword>
<feature type="transmembrane region" description="Helical" evidence="8">
    <location>
        <begin position="265"/>
        <end position="292"/>
    </location>
</feature>
<comment type="caution">
    <text evidence="11">The sequence shown here is derived from an EMBL/GenBank/DDBJ whole genome shotgun (WGS) entry which is preliminary data.</text>
</comment>
<feature type="transmembrane region" description="Helical" evidence="8">
    <location>
        <begin position="390"/>
        <end position="411"/>
    </location>
</feature>
<sequence>MSRGTLAGRQRILPVRREYNRWVANQTLEDYALRFTAKSARRWSSPRVAQTAIGAISFLALEAIGGTITLSHGTVNVIAATFVVGVVLLLTGLPIARYAARYGVDIDLLTRGAGFGYIGSTITSLIYATFTFILFAIEASIMTTALEMAFGVPIWLGYVLSAAAVIPLVTHGITWISRFQIATQPLWIILNILPVGFILWQDGGSVSDWLNFPGLAPAASGSSLDLVAFGASCSVILGLMPQIGEQVDILRFVPPAGPRGWRDRLAMLLAGAGWIIVGAPKMLFGSFLAVLALRHAVPAEHAAEPARMYAVAFGYVLPWPDAVLFLTAAFVVVSQLKINVMNAYAGSLAWSNFFSRLTHSHPGRVVWLVFNVAIALLLMELGIYRALEQTLGLFSVVAVAWLGTIVADLAINKPLGLSPPGIEFKRAHLYDINPVGVGSMGIAAAISLIAAVGLLGETAKALAPFIALGLALVVAPAIAWATGGRYYLARKPRAHWMERTEIQCTVCEHFFEPEDSAYCPAYSGPICSLCCSLDARCHDLCKPHARLQVQVGEAVSAVLPKRLAVKISPRIIQYFGILTLFMGVISIVLLLIHVQATSYGGAHSAIIGQTLWAAFFILLIVSGIASWFLVLANESRHVAQEESARQTTLLLKEISAHQRTDAELQRAKEAAEAANLAKSRYLVGLSHELRTPLNAVFGYAQILERDEAIPRARRGNISVIRRSAEHLSGLIDGLLEISRIEAGRLRLQRDEVRLDDFLDQIVDMFRFQAEAKGLAFRFERPERLPEVVATDEKRLRQILVNLLSNAIKFTESGVVTLRIAYRSQIATITVDDTGPGISVEDLDRIFEPFERGTSAAAKMTPGTGLGLTITKMLAQLMGGDLTVTSEVGIGSRFNVRVMLAAIDRPTPSPALPKRIFGYEGPRRTILVVDDDEDHRDLVRQMLEPLGFIVLAMPDGPSSLALAADIRPDLFLLDISMPGMTGWELAVRLREAGHSAPILMVSANIGEMQPERAEDAVHDGALPKPFDMRQLLDRIKALLRLEWTDEAAAPPKVEAEADAIRSPGADHVRQLLDLGAIGYVRGIEAKLAELDGVAGNQAFVAMLRGHVRSFDFGGYTAALEQLISEPTDAGRMNADTTDREATHANG</sequence>
<dbReference type="CDD" id="cd16922">
    <property type="entry name" value="HATPase_EvgS-ArcB-TorS-like"/>
    <property type="match status" value="1"/>
</dbReference>
<dbReference type="EC" id="2.7.13.3" evidence="2"/>
<evidence type="ECO:0000256" key="7">
    <source>
        <dbReference type="PROSITE-ProRule" id="PRU00169"/>
    </source>
</evidence>
<feature type="transmembrane region" description="Helical" evidence="8">
    <location>
        <begin position="77"/>
        <end position="100"/>
    </location>
</feature>
<dbReference type="SMART" id="SM00387">
    <property type="entry name" value="HATPase_c"/>
    <property type="match status" value="1"/>
</dbReference>
<evidence type="ECO:0000256" key="4">
    <source>
        <dbReference type="ARBA" id="ARBA00022679"/>
    </source>
</evidence>
<comment type="catalytic activity">
    <reaction evidence="1">
        <text>ATP + protein L-histidine = ADP + protein N-phospho-L-histidine.</text>
        <dbReference type="EC" id="2.7.13.3"/>
    </reaction>
</comment>
<feature type="transmembrane region" description="Helical" evidence="8">
    <location>
        <begin position="461"/>
        <end position="483"/>
    </location>
</feature>
<keyword evidence="3 7" id="KW-0597">Phosphoprotein</keyword>
<dbReference type="SUPFAM" id="SSF52172">
    <property type="entry name" value="CheY-like"/>
    <property type="match status" value="1"/>
</dbReference>
<dbReference type="SMART" id="SM00448">
    <property type="entry name" value="REC"/>
    <property type="match status" value="1"/>
</dbReference>
<keyword evidence="8" id="KW-1133">Transmembrane helix</keyword>
<feature type="transmembrane region" description="Helical" evidence="8">
    <location>
        <begin position="48"/>
        <end position="71"/>
    </location>
</feature>
<evidence type="ECO:0000256" key="1">
    <source>
        <dbReference type="ARBA" id="ARBA00000085"/>
    </source>
</evidence>
<feature type="transmembrane region" description="Helical" evidence="8">
    <location>
        <begin position="432"/>
        <end position="455"/>
    </location>
</feature>
<dbReference type="CDD" id="cd00082">
    <property type="entry name" value="HisKA"/>
    <property type="match status" value="1"/>
</dbReference>
<evidence type="ECO:0000256" key="6">
    <source>
        <dbReference type="ARBA" id="ARBA00023012"/>
    </source>
</evidence>
<dbReference type="Pfam" id="PF00512">
    <property type="entry name" value="HisKA"/>
    <property type="match status" value="1"/>
</dbReference>
<dbReference type="InterPro" id="IPR004358">
    <property type="entry name" value="Sig_transdc_His_kin-like_C"/>
</dbReference>
<dbReference type="PANTHER" id="PTHR43047">
    <property type="entry name" value="TWO-COMPONENT HISTIDINE PROTEIN KINASE"/>
    <property type="match status" value="1"/>
</dbReference>
<feature type="modified residue" description="4-aspartylphosphate" evidence="7">
    <location>
        <position position="973"/>
    </location>
</feature>
<feature type="domain" description="Histidine kinase" evidence="9">
    <location>
        <begin position="684"/>
        <end position="901"/>
    </location>
</feature>
<dbReference type="InterPro" id="IPR003661">
    <property type="entry name" value="HisK_dim/P_dom"/>
</dbReference>
<feature type="transmembrane region" description="Helical" evidence="8">
    <location>
        <begin position="312"/>
        <end position="333"/>
    </location>
</feature>
<gene>
    <name evidence="11" type="ORF">GGR25_003233</name>
</gene>
<dbReference type="AlphaFoldDB" id="A0A840AUP7"/>
<feature type="transmembrane region" description="Helical" evidence="8">
    <location>
        <begin position="112"/>
        <end position="137"/>
    </location>
</feature>
<feature type="transmembrane region" description="Helical" evidence="8">
    <location>
        <begin position="365"/>
        <end position="384"/>
    </location>
</feature>
<dbReference type="PROSITE" id="PS50110">
    <property type="entry name" value="RESPONSE_REGULATORY"/>
    <property type="match status" value="1"/>
</dbReference>
<keyword evidence="4" id="KW-0808">Transferase</keyword>
<feature type="domain" description="Response regulatory" evidence="10">
    <location>
        <begin position="924"/>
        <end position="1038"/>
    </location>
</feature>
<dbReference type="Gene3D" id="1.10.287.130">
    <property type="match status" value="1"/>
</dbReference>
<dbReference type="Gene3D" id="3.30.565.10">
    <property type="entry name" value="Histidine kinase-like ATPase, C-terminal domain"/>
    <property type="match status" value="1"/>
</dbReference>
<evidence type="ECO:0000259" key="10">
    <source>
        <dbReference type="PROSITE" id="PS50110"/>
    </source>
</evidence>
<dbReference type="Gene3D" id="3.40.50.2300">
    <property type="match status" value="1"/>
</dbReference>
<evidence type="ECO:0000256" key="5">
    <source>
        <dbReference type="ARBA" id="ARBA00022777"/>
    </source>
</evidence>
<name>A0A840AUP7_9HYPH</name>
<dbReference type="Pfam" id="PF02518">
    <property type="entry name" value="HATPase_c"/>
    <property type="match status" value="1"/>
</dbReference>
<evidence type="ECO:0000256" key="8">
    <source>
        <dbReference type="SAM" id="Phobius"/>
    </source>
</evidence>
<evidence type="ECO:0000313" key="12">
    <source>
        <dbReference type="Proteomes" id="UP000553963"/>
    </source>
</evidence>
<dbReference type="Gene3D" id="1.10.4160.10">
    <property type="entry name" value="Hydantoin permease"/>
    <property type="match status" value="1"/>
</dbReference>
<dbReference type="FunFam" id="3.30.565.10:FF:000010">
    <property type="entry name" value="Sensor histidine kinase RcsC"/>
    <property type="match status" value="1"/>
</dbReference>
<keyword evidence="5 11" id="KW-0418">Kinase</keyword>
<dbReference type="InterPro" id="IPR001789">
    <property type="entry name" value="Sig_transdc_resp-reg_receiver"/>
</dbReference>
<reference evidence="11 12" key="1">
    <citation type="submission" date="2020-08" db="EMBL/GenBank/DDBJ databases">
        <title>Genomic Encyclopedia of Type Strains, Phase IV (KMG-IV): sequencing the most valuable type-strain genomes for metagenomic binning, comparative biology and taxonomic classification.</title>
        <authorList>
            <person name="Goeker M."/>
        </authorList>
    </citation>
    <scope>NUCLEOTIDE SEQUENCE [LARGE SCALE GENOMIC DNA]</scope>
    <source>
        <strain evidence="11 12">DSM 25966</strain>
    </source>
</reference>
<dbReference type="SUPFAM" id="SSF47384">
    <property type="entry name" value="Homodimeric domain of signal transducing histidine kinase"/>
    <property type="match status" value="1"/>
</dbReference>
<dbReference type="GO" id="GO:0009927">
    <property type="term" value="F:histidine phosphotransfer kinase activity"/>
    <property type="evidence" value="ECO:0007669"/>
    <property type="project" value="TreeGrafter"/>
</dbReference>
<dbReference type="Proteomes" id="UP000553963">
    <property type="component" value="Unassembled WGS sequence"/>
</dbReference>
<evidence type="ECO:0000256" key="2">
    <source>
        <dbReference type="ARBA" id="ARBA00012438"/>
    </source>
</evidence>
<proteinExistence type="predicted"/>
<feature type="transmembrane region" description="Helical" evidence="8">
    <location>
        <begin position="149"/>
        <end position="169"/>
    </location>
</feature>
<dbReference type="InterPro" id="IPR011006">
    <property type="entry name" value="CheY-like_superfamily"/>
</dbReference>
<dbReference type="InterPro" id="IPR003594">
    <property type="entry name" value="HATPase_dom"/>
</dbReference>
<dbReference type="SMART" id="SM00388">
    <property type="entry name" value="HisKA"/>
    <property type="match status" value="1"/>
</dbReference>
<feature type="transmembrane region" description="Helical" evidence="8">
    <location>
        <begin position="181"/>
        <end position="200"/>
    </location>
</feature>
<evidence type="ECO:0000259" key="9">
    <source>
        <dbReference type="PROSITE" id="PS50109"/>
    </source>
</evidence>
<protein>
    <recommendedName>
        <fullName evidence="2">histidine kinase</fullName>
        <ecNumber evidence="2">2.7.13.3</ecNumber>
    </recommendedName>
</protein>
<dbReference type="InterPro" id="IPR036097">
    <property type="entry name" value="HisK_dim/P_sf"/>
</dbReference>
<dbReference type="EMBL" id="JACIDS010000004">
    <property type="protein sequence ID" value="MBB3932175.1"/>
    <property type="molecule type" value="Genomic_DNA"/>
</dbReference>
<dbReference type="GO" id="GO:0005886">
    <property type="term" value="C:plasma membrane"/>
    <property type="evidence" value="ECO:0007669"/>
    <property type="project" value="TreeGrafter"/>
</dbReference>
<dbReference type="PRINTS" id="PR00344">
    <property type="entry name" value="BCTRLSENSOR"/>
</dbReference>
<accession>A0A840AUP7</accession>
<dbReference type="PANTHER" id="PTHR43047:SF72">
    <property type="entry name" value="OSMOSENSING HISTIDINE PROTEIN KINASE SLN1"/>
    <property type="match status" value="1"/>
</dbReference>
<dbReference type="InterPro" id="IPR005467">
    <property type="entry name" value="His_kinase_dom"/>
</dbReference>
<evidence type="ECO:0000256" key="3">
    <source>
        <dbReference type="ARBA" id="ARBA00022553"/>
    </source>
</evidence>
<feature type="transmembrane region" description="Helical" evidence="8">
    <location>
        <begin position="612"/>
        <end position="632"/>
    </location>
</feature>
<dbReference type="Pfam" id="PF00072">
    <property type="entry name" value="Response_reg"/>
    <property type="match status" value="1"/>
</dbReference>
<dbReference type="SUPFAM" id="SSF55874">
    <property type="entry name" value="ATPase domain of HSP90 chaperone/DNA topoisomerase II/histidine kinase"/>
    <property type="match status" value="1"/>
</dbReference>
<organism evidence="11 12">
    <name type="scientific">Kaistia hirudinis</name>
    <dbReference type="NCBI Taxonomy" id="1293440"/>
    <lineage>
        <taxon>Bacteria</taxon>
        <taxon>Pseudomonadati</taxon>
        <taxon>Pseudomonadota</taxon>
        <taxon>Alphaproteobacteria</taxon>
        <taxon>Hyphomicrobiales</taxon>
        <taxon>Kaistiaceae</taxon>
        <taxon>Kaistia</taxon>
    </lineage>
</organism>
<evidence type="ECO:0000313" key="11">
    <source>
        <dbReference type="EMBL" id="MBB3932175.1"/>
    </source>
</evidence>
<keyword evidence="8" id="KW-0472">Membrane</keyword>